<organism evidence="1 2">
    <name type="scientific">Mucilaginibacter sabulilitoris</name>
    <dbReference type="NCBI Taxonomy" id="1173583"/>
    <lineage>
        <taxon>Bacteria</taxon>
        <taxon>Pseudomonadati</taxon>
        <taxon>Bacteroidota</taxon>
        <taxon>Sphingobacteriia</taxon>
        <taxon>Sphingobacteriales</taxon>
        <taxon>Sphingobacteriaceae</taxon>
        <taxon>Mucilaginibacter</taxon>
    </lineage>
</organism>
<sequence>MTIKEALTSTVNFPLPDTAIEKALIDNDLNGSETYAKSDAKAVGVCMAGLLFTLITSADVTEDDVWIKLPQRDVLLRAYSSLCRKWGIPDEFAVPTPTVKQVRLW</sequence>
<accession>A0ABZ0TFR6</accession>
<dbReference type="Proteomes" id="UP001324380">
    <property type="component" value="Chromosome"/>
</dbReference>
<evidence type="ECO:0000313" key="2">
    <source>
        <dbReference type="Proteomes" id="UP001324380"/>
    </source>
</evidence>
<proteinExistence type="predicted"/>
<dbReference type="RefSeq" id="WP_321560963.1">
    <property type="nucleotide sequence ID" value="NZ_CP139558.1"/>
</dbReference>
<dbReference type="InterPro" id="IPR046552">
    <property type="entry name" value="DUF6706"/>
</dbReference>
<reference evidence="1 2" key="1">
    <citation type="submission" date="2023-11" db="EMBL/GenBank/DDBJ databases">
        <title>Analysis of the Genomes of Mucilaginibacter gossypii cycad 4 and M. sabulilitoris SNA2: microbes with the potential for plant growth promotion.</title>
        <authorList>
            <person name="Hirsch A.M."/>
            <person name="Humm E."/>
            <person name="Rubbi M."/>
            <person name="Del Vecchio G."/>
            <person name="Ha S.M."/>
            <person name="Pellegrini M."/>
            <person name="Gunsalus R.P."/>
        </authorList>
    </citation>
    <scope>NUCLEOTIDE SEQUENCE [LARGE SCALE GENOMIC DNA]</scope>
    <source>
        <strain evidence="1 2">SNA2</strain>
    </source>
</reference>
<keyword evidence="2" id="KW-1185">Reference proteome</keyword>
<evidence type="ECO:0000313" key="1">
    <source>
        <dbReference type="EMBL" id="WPU91797.1"/>
    </source>
</evidence>
<protein>
    <submittedName>
        <fullName evidence="1">DUF6706 family protein</fullName>
    </submittedName>
</protein>
<dbReference type="Pfam" id="PF20449">
    <property type="entry name" value="DUF6706"/>
    <property type="match status" value="1"/>
</dbReference>
<name>A0ABZ0TFR6_9SPHI</name>
<gene>
    <name evidence="1" type="ORF">SNE25_20990</name>
</gene>
<dbReference type="EMBL" id="CP139558">
    <property type="protein sequence ID" value="WPU91797.1"/>
    <property type="molecule type" value="Genomic_DNA"/>
</dbReference>